<accession>A0ABN9GYD3</accession>
<organism evidence="1 2">
    <name type="scientific">Staurois parvus</name>
    <dbReference type="NCBI Taxonomy" id="386267"/>
    <lineage>
        <taxon>Eukaryota</taxon>
        <taxon>Metazoa</taxon>
        <taxon>Chordata</taxon>
        <taxon>Craniata</taxon>
        <taxon>Vertebrata</taxon>
        <taxon>Euteleostomi</taxon>
        <taxon>Amphibia</taxon>
        <taxon>Batrachia</taxon>
        <taxon>Anura</taxon>
        <taxon>Neobatrachia</taxon>
        <taxon>Ranoidea</taxon>
        <taxon>Ranidae</taxon>
        <taxon>Staurois</taxon>
    </lineage>
</organism>
<reference evidence="1" key="1">
    <citation type="submission" date="2023-05" db="EMBL/GenBank/DDBJ databases">
        <authorList>
            <person name="Stuckert A."/>
        </authorList>
    </citation>
    <scope>NUCLEOTIDE SEQUENCE</scope>
</reference>
<evidence type="ECO:0000313" key="2">
    <source>
        <dbReference type="Proteomes" id="UP001162483"/>
    </source>
</evidence>
<proteinExistence type="predicted"/>
<comment type="caution">
    <text evidence="1">The sequence shown here is derived from an EMBL/GenBank/DDBJ whole genome shotgun (WGS) entry which is preliminary data.</text>
</comment>
<dbReference type="Proteomes" id="UP001162483">
    <property type="component" value="Unassembled WGS sequence"/>
</dbReference>
<name>A0ABN9GYD3_9NEOB</name>
<dbReference type="EMBL" id="CATNWA010019690">
    <property type="protein sequence ID" value="CAI9614489.1"/>
    <property type="molecule type" value="Genomic_DNA"/>
</dbReference>
<keyword evidence="2" id="KW-1185">Reference proteome</keyword>
<protein>
    <submittedName>
        <fullName evidence="1">Uncharacterized protein</fullName>
    </submittedName>
</protein>
<gene>
    <name evidence="1" type="ORF">SPARVUS_LOCUS15060805</name>
</gene>
<sequence length="50" mass="5225">MISALMISAQQYHPPVPISASHQCPLVPPSSATHQCCPAVAAISAQQCRP</sequence>
<evidence type="ECO:0000313" key="1">
    <source>
        <dbReference type="EMBL" id="CAI9614489.1"/>
    </source>
</evidence>